<feature type="signal peptide" evidence="2">
    <location>
        <begin position="1"/>
        <end position="20"/>
    </location>
</feature>
<dbReference type="EMBL" id="CP005933">
    <property type="protein sequence ID" value="AIA33858.1"/>
    <property type="molecule type" value="Genomic_DNA"/>
</dbReference>
<name>A0A059Y3T4_MYCBV</name>
<protein>
    <submittedName>
        <fullName evidence="3">Lipoprotein</fullName>
    </submittedName>
</protein>
<dbReference type="AlphaFoldDB" id="A0A059Y3T4"/>
<evidence type="ECO:0000256" key="1">
    <source>
        <dbReference type="SAM" id="Coils"/>
    </source>
</evidence>
<proteinExistence type="predicted"/>
<dbReference type="RefSeq" id="WP_013954695.1">
    <property type="nucleotide sequence ID" value="NZ_CP005933.1"/>
</dbReference>
<evidence type="ECO:0000313" key="3">
    <source>
        <dbReference type="EMBL" id="AIA33858.1"/>
    </source>
</evidence>
<sequence length="463" mass="52416">MKKFSFVLLPILTFPAIAAACDNTNRDKAGKKEGEKAVVSSENDELKKIKDELQDEIDKALQKRDAYSDDVATNTNVFGKSAKVVQDAVDAHHKATTVDEVKEAIKKLKEEIKKLDSLFVLSIEEKQKIAQDDFDKALVATKEAKAKLTKPSSIEVLEKSIKAAESIKKGEEHYYGELIKWTAAYQKRIDEAKKLEAKSDQELWNTYLLRETNIIDSFNREYNSTDLFDAELEQLKKLFKDAKANKNKKYKEQETQLRKSVSEILDKISKIAITASKAKELAKLLDKNGELIIGNDIKYILSGAFADQSTIKKVKFGENLEVIEPDAFDNSGVESIEFNNKLKSLDGFNNTKLSSLSLPKTLEKFAGFKRTKIDKITLPKSLKSFIWQNSILKEITFEDDATFGNVKSTFSFDGIVIDKQFLPSLEKIIVKDMEAKMELIKKLKPEGSDNTEWENIVQVKTKK</sequence>
<organism evidence="3 4">
    <name type="scientific">Mycoplasmopsis bovis CQ-W70</name>
    <dbReference type="NCBI Taxonomy" id="1316930"/>
    <lineage>
        <taxon>Bacteria</taxon>
        <taxon>Bacillati</taxon>
        <taxon>Mycoplasmatota</taxon>
        <taxon>Mycoplasmoidales</taxon>
        <taxon>Metamycoplasmataceae</taxon>
        <taxon>Mycoplasmopsis</taxon>
    </lineage>
</organism>
<accession>A0A059Y3T4</accession>
<dbReference type="InterPro" id="IPR026906">
    <property type="entry name" value="LRR_5"/>
</dbReference>
<evidence type="ECO:0000256" key="2">
    <source>
        <dbReference type="SAM" id="SignalP"/>
    </source>
</evidence>
<keyword evidence="2" id="KW-0732">Signal</keyword>
<feature type="chain" id="PRO_5001581736" evidence="2">
    <location>
        <begin position="21"/>
        <end position="463"/>
    </location>
</feature>
<dbReference type="PROSITE" id="PS51257">
    <property type="entry name" value="PROKAR_LIPOPROTEIN"/>
    <property type="match status" value="1"/>
</dbReference>
<dbReference type="Pfam" id="PF13306">
    <property type="entry name" value="LRR_5"/>
    <property type="match status" value="1"/>
</dbReference>
<reference evidence="3 4" key="1">
    <citation type="submission" date="2013-04" db="EMBL/GenBank/DDBJ databases">
        <authorList>
            <person name="Lin L."/>
            <person name="Zeng Z."/>
            <person name="Xie J."/>
            <person name="Luo L."/>
            <person name="Yang Z."/>
            <person name="Liang W."/>
            <person name="Lin H."/>
            <person name="Dong C."/>
            <person name="Sun Y."/>
        </authorList>
    </citation>
    <scope>NUCLEOTIDE SEQUENCE [LARGE SCALE GENOMIC DNA]</scope>
    <source>
        <strain evidence="3 4">CQ-W70</strain>
    </source>
</reference>
<keyword evidence="3" id="KW-0449">Lipoprotein</keyword>
<evidence type="ECO:0000313" key="4">
    <source>
        <dbReference type="Proteomes" id="UP000027182"/>
    </source>
</evidence>
<dbReference type="HOGENOM" id="CLU_030944_0_0_14"/>
<feature type="coiled-coil region" evidence="1">
    <location>
        <begin position="36"/>
        <end position="70"/>
    </location>
</feature>
<keyword evidence="1" id="KW-0175">Coiled coil</keyword>
<gene>
    <name evidence="3" type="ORF">K668_01360</name>
</gene>
<dbReference type="InterPro" id="IPR032675">
    <property type="entry name" value="LRR_dom_sf"/>
</dbReference>
<dbReference type="SMR" id="A0A059Y3T4"/>
<dbReference type="Proteomes" id="UP000027182">
    <property type="component" value="Chromosome"/>
</dbReference>
<dbReference type="PATRIC" id="fig|1316930.3.peg.282"/>
<dbReference type="Gene3D" id="3.80.10.10">
    <property type="entry name" value="Ribonuclease Inhibitor"/>
    <property type="match status" value="1"/>
</dbReference>
<dbReference type="KEGG" id="mbq:K668_01360"/>